<sequence length="106" mass="11869">MTEDGDTRTPAQIEADIKRKREELARTLEEIAVRAHPQTIKDHARVRISAAVDRSAGRAYVAVNRAVTDLRAQFLDEDGSPRMERVVPVAAAAVLLVALVRTRRRR</sequence>
<keyword evidence="2" id="KW-1185">Reference proteome</keyword>
<accession>A0A0T6LNR0</accession>
<proteinExistence type="predicted"/>
<dbReference type="STRING" id="76728.AQ490_05015"/>
<dbReference type="AlphaFoldDB" id="A0A0T6LNR0"/>
<dbReference type="InterPro" id="IPR022062">
    <property type="entry name" value="DUF3618"/>
</dbReference>
<dbReference type="OrthoDB" id="4350901at2"/>
<organism evidence="1 2">
    <name type="scientific">Wenjunlia vitaminophila</name>
    <name type="common">Streptomyces vitaminophilus</name>
    <dbReference type="NCBI Taxonomy" id="76728"/>
    <lineage>
        <taxon>Bacteria</taxon>
        <taxon>Bacillati</taxon>
        <taxon>Actinomycetota</taxon>
        <taxon>Actinomycetes</taxon>
        <taxon>Kitasatosporales</taxon>
        <taxon>Streptomycetaceae</taxon>
        <taxon>Wenjunlia</taxon>
    </lineage>
</organism>
<gene>
    <name evidence="1" type="ORF">AQ490_05015</name>
</gene>
<dbReference type="Pfam" id="PF12277">
    <property type="entry name" value="DUF3618"/>
    <property type="match status" value="1"/>
</dbReference>
<comment type="caution">
    <text evidence="1">The sequence shown here is derived from an EMBL/GenBank/DDBJ whole genome shotgun (WGS) entry which is preliminary data.</text>
</comment>
<evidence type="ECO:0008006" key="3">
    <source>
        <dbReference type="Google" id="ProtNLM"/>
    </source>
</evidence>
<protein>
    <recommendedName>
        <fullName evidence="3">DUF3618 domain-containing protein</fullName>
    </recommendedName>
</protein>
<dbReference type="eggNOG" id="ENOG50341VE">
    <property type="taxonomic scope" value="Bacteria"/>
</dbReference>
<dbReference type="EMBL" id="LLZU01000035">
    <property type="protein sequence ID" value="KRV47742.1"/>
    <property type="molecule type" value="Genomic_DNA"/>
</dbReference>
<evidence type="ECO:0000313" key="2">
    <source>
        <dbReference type="Proteomes" id="UP000050867"/>
    </source>
</evidence>
<reference evidence="1 2" key="1">
    <citation type="submission" date="2015-10" db="EMBL/GenBank/DDBJ databases">
        <title>Draft genome sequence of pyrrolomycin-producing Streptomyces vitaminophilus.</title>
        <authorList>
            <person name="Graham D.E."/>
            <person name="Mahan K.M."/>
            <person name="Klingeman D.M."/>
            <person name="Hettich R.L."/>
            <person name="Parry R.J."/>
        </authorList>
    </citation>
    <scope>NUCLEOTIDE SEQUENCE [LARGE SCALE GENOMIC DNA]</scope>
    <source>
        <strain evidence="1 2">ATCC 31673</strain>
    </source>
</reference>
<dbReference type="Proteomes" id="UP000050867">
    <property type="component" value="Unassembled WGS sequence"/>
</dbReference>
<evidence type="ECO:0000313" key="1">
    <source>
        <dbReference type="EMBL" id="KRV47742.1"/>
    </source>
</evidence>
<name>A0A0T6LNR0_WENVI</name>
<dbReference type="RefSeq" id="WP_018383956.1">
    <property type="nucleotide sequence ID" value="NZ_LLZU01000035.1"/>
</dbReference>